<dbReference type="PROSITE" id="PS50935">
    <property type="entry name" value="SSB"/>
    <property type="match status" value="1"/>
</dbReference>
<dbReference type="InterPro" id="IPR000424">
    <property type="entry name" value="Primosome_PriB/ssb"/>
</dbReference>
<accession>A0A1X2IXV8</accession>
<dbReference type="PANTHER" id="PTHR10302:SF0">
    <property type="entry name" value="SINGLE-STRANDED DNA-BINDING PROTEIN, MITOCHONDRIAL"/>
    <property type="match status" value="1"/>
</dbReference>
<dbReference type="AlphaFoldDB" id="A0A1X2IXV8"/>
<comment type="caution">
    <text evidence="3">The sequence shown here is derived from an EMBL/GenBank/DDBJ whole genome shotgun (WGS) entry which is preliminary data.</text>
</comment>
<evidence type="ECO:0000256" key="1">
    <source>
        <dbReference type="ARBA" id="ARBA00023125"/>
    </source>
</evidence>
<dbReference type="PANTHER" id="PTHR10302">
    <property type="entry name" value="SINGLE-STRANDED DNA-BINDING PROTEIN"/>
    <property type="match status" value="1"/>
</dbReference>
<proteinExistence type="predicted"/>
<keyword evidence="1 2" id="KW-0238">DNA-binding</keyword>
<name>A0A1X2IXV8_9FUNG</name>
<feature type="non-terminal residue" evidence="3">
    <location>
        <position position="161"/>
    </location>
</feature>
<dbReference type="GO" id="GO:0003697">
    <property type="term" value="F:single-stranded DNA binding"/>
    <property type="evidence" value="ECO:0007669"/>
    <property type="project" value="InterPro"/>
</dbReference>
<dbReference type="GO" id="GO:0006264">
    <property type="term" value="P:mitochondrial DNA replication"/>
    <property type="evidence" value="ECO:0007669"/>
    <property type="project" value="TreeGrafter"/>
</dbReference>
<dbReference type="Proteomes" id="UP000193560">
    <property type="component" value="Unassembled WGS sequence"/>
</dbReference>
<dbReference type="OrthoDB" id="1078367at2759"/>
<dbReference type="CDD" id="cd04496">
    <property type="entry name" value="SSB_OBF"/>
    <property type="match status" value="1"/>
</dbReference>
<gene>
    <name evidence="3" type="ORF">BCR42DRAFT_343854</name>
</gene>
<dbReference type="Gene3D" id="2.40.50.140">
    <property type="entry name" value="Nucleic acid-binding proteins"/>
    <property type="match status" value="1"/>
</dbReference>
<evidence type="ECO:0000313" key="3">
    <source>
        <dbReference type="EMBL" id="ORZ23301.1"/>
    </source>
</evidence>
<keyword evidence="4" id="KW-1185">Reference proteome</keyword>
<dbReference type="NCBIfam" id="TIGR00621">
    <property type="entry name" value="ssb"/>
    <property type="match status" value="1"/>
</dbReference>
<dbReference type="STRING" id="90262.A0A1X2IXV8"/>
<evidence type="ECO:0000256" key="2">
    <source>
        <dbReference type="PROSITE-ProRule" id="PRU00252"/>
    </source>
</evidence>
<protein>
    <submittedName>
        <fullName evidence="3">Uncharacterized protein</fullName>
    </submittedName>
</protein>
<dbReference type="SUPFAM" id="SSF50249">
    <property type="entry name" value="Nucleic acid-binding proteins"/>
    <property type="match status" value="1"/>
</dbReference>
<dbReference type="Pfam" id="PF00436">
    <property type="entry name" value="SSB"/>
    <property type="match status" value="1"/>
</dbReference>
<feature type="non-terminal residue" evidence="3">
    <location>
        <position position="1"/>
    </location>
</feature>
<evidence type="ECO:0000313" key="4">
    <source>
        <dbReference type="Proteomes" id="UP000193560"/>
    </source>
</evidence>
<reference evidence="3 4" key="1">
    <citation type="submission" date="2016-07" db="EMBL/GenBank/DDBJ databases">
        <title>Pervasive Adenine N6-methylation of Active Genes in Fungi.</title>
        <authorList>
            <consortium name="DOE Joint Genome Institute"/>
            <person name="Mondo S.J."/>
            <person name="Dannebaum R.O."/>
            <person name="Kuo R.C."/>
            <person name="Labutti K."/>
            <person name="Haridas S."/>
            <person name="Kuo A."/>
            <person name="Salamov A."/>
            <person name="Ahrendt S.R."/>
            <person name="Lipzen A."/>
            <person name="Sullivan W."/>
            <person name="Andreopoulos W.B."/>
            <person name="Clum A."/>
            <person name="Lindquist E."/>
            <person name="Daum C."/>
            <person name="Ramamoorthy G.K."/>
            <person name="Gryganskyi A."/>
            <person name="Culley D."/>
            <person name="Magnuson J.K."/>
            <person name="James T.Y."/>
            <person name="O'Malley M.A."/>
            <person name="Stajich J.E."/>
            <person name="Spatafora J.W."/>
            <person name="Visel A."/>
            <person name="Grigoriev I.V."/>
        </authorList>
    </citation>
    <scope>NUCLEOTIDE SEQUENCE [LARGE SCALE GENOMIC DNA]</scope>
    <source>
        <strain evidence="3 4">NRRL 1336</strain>
    </source>
</reference>
<organism evidence="3 4">
    <name type="scientific">Absidia repens</name>
    <dbReference type="NCBI Taxonomy" id="90262"/>
    <lineage>
        <taxon>Eukaryota</taxon>
        <taxon>Fungi</taxon>
        <taxon>Fungi incertae sedis</taxon>
        <taxon>Mucoromycota</taxon>
        <taxon>Mucoromycotina</taxon>
        <taxon>Mucoromycetes</taxon>
        <taxon>Mucorales</taxon>
        <taxon>Cunninghamellaceae</taxon>
        <taxon>Absidia</taxon>
    </lineage>
</organism>
<dbReference type="InterPro" id="IPR012340">
    <property type="entry name" value="NA-bd_OB-fold"/>
</dbReference>
<dbReference type="GO" id="GO:0042645">
    <property type="term" value="C:mitochondrial nucleoid"/>
    <property type="evidence" value="ECO:0007669"/>
    <property type="project" value="TreeGrafter"/>
</dbReference>
<dbReference type="InterPro" id="IPR011344">
    <property type="entry name" value="ssDNA-bd"/>
</dbReference>
<sequence length="161" mass="18345">ENGICTTYYSNPAVCLKTSLGKKCDFFNLFLDHRLNTSFRAIAPIHQLSRSFSATATRAYLNHVQLNGRVGADPTVTDIGDERKVVNYSVATSETRPDKEGNLVKKTQWHRIEHSLALYSYSLSSLNSSDLVYIEGQLRYFDYTDKDGIERTKADIYQCRF</sequence>
<dbReference type="EMBL" id="MCGE01000003">
    <property type="protein sequence ID" value="ORZ23301.1"/>
    <property type="molecule type" value="Genomic_DNA"/>
</dbReference>